<organism evidence="11 12">
    <name type="scientific">Carnobacterium antarcticum</name>
    <dbReference type="NCBI Taxonomy" id="2126436"/>
    <lineage>
        <taxon>Bacteria</taxon>
        <taxon>Bacillati</taxon>
        <taxon>Bacillota</taxon>
        <taxon>Bacilli</taxon>
        <taxon>Lactobacillales</taxon>
        <taxon>Carnobacteriaceae</taxon>
        <taxon>Carnobacterium</taxon>
    </lineage>
</organism>
<evidence type="ECO:0000256" key="6">
    <source>
        <dbReference type="ARBA" id="ARBA00022692"/>
    </source>
</evidence>
<protein>
    <recommendedName>
        <fullName evidence="10">Flagellar protein FliL</fullName>
    </recommendedName>
</protein>
<dbReference type="EMBL" id="JBHUFF010000008">
    <property type="protein sequence ID" value="MFD1798894.1"/>
    <property type="molecule type" value="Genomic_DNA"/>
</dbReference>
<dbReference type="Proteomes" id="UP001597285">
    <property type="component" value="Unassembled WGS sequence"/>
</dbReference>
<name>A0ABW4NL36_9LACT</name>
<keyword evidence="6 10" id="KW-0812">Transmembrane</keyword>
<comment type="function">
    <text evidence="1 10">Controls the rotational direction of flagella during chemotaxis.</text>
</comment>
<gene>
    <name evidence="11" type="primary">fliL</name>
    <name evidence="11" type="ORF">ACFSBK_03335</name>
</gene>
<keyword evidence="11" id="KW-0969">Cilium</keyword>
<keyword evidence="4 10" id="KW-1003">Cell membrane</keyword>
<keyword evidence="5 10" id="KW-0145">Chemotaxis</keyword>
<proteinExistence type="inferred from homology"/>
<dbReference type="RefSeq" id="WP_058919290.1">
    <property type="nucleotide sequence ID" value="NZ_JBHSQC010000015.1"/>
</dbReference>
<keyword evidence="12" id="KW-1185">Reference proteome</keyword>
<keyword evidence="9 10" id="KW-0472">Membrane</keyword>
<keyword evidence="11" id="KW-0282">Flagellum</keyword>
<reference evidence="12" key="1">
    <citation type="journal article" date="2019" name="Int. J. Syst. Evol. Microbiol.">
        <title>The Global Catalogue of Microorganisms (GCM) 10K type strain sequencing project: providing services to taxonomists for standard genome sequencing and annotation.</title>
        <authorList>
            <consortium name="The Broad Institute Genomics Platform"/>
            <consortium name="The Broad Institute Genome Sequencing Center for Infectious Disease"/>
            <person name="Wu L."/>
            <person name="Ma J."/>
        </authorList>
    </citation>
    <scope>NUCLEOTIDE SEQUENCE [LARGE SCALE GENOMIC DNA]</scope>
    <source>
        <strain evidence="12">KCTC 42143</strain>
    </source>
</reference>
<evidence type="ECO:0000313" key="12">
    <source>
        <dbReference type="Proteomes" id="UP001597285"/>
    </source>
</evidence>
<dbReference type="PANTHER" id="PTHR35091">
    <property type="entry name" value="FLAGELLAR PROTEIN FLIL"/>
    <property type="match status" value="1"/>
</dbReference>
<comment type="similarity">
    <text evidence="3 10">Belongs to the FliL family.</text>
</comment>
<feature type="transmembrane region" description="Helical" evidence="10">
    <location>
        <begin position="14"/>
        <end position="35"/>
    </location>
</feature>
<sequence length="155" mass="17348">MEVQSTKDKEKKKWLKPLIIIVSALIIGGIVSFSITSGKVQAFVQRLGEEEKIETTVPLEEFLVNLSPGETGKGQYLKIELSVYSLEEDAQELIDKNIPQIRDAVISVLRTKTSDTVFQEEEGSLVLKKELISQINETLGNAVIRDVFITNIIMQ</sequence>
<evidence type="ECO:0000256" key="7">
    <source>
        <dbReference type="ARBA" id="ARBA00022779"/>
    </source>
</evidence>
<keyword evidence="11" id="KW-0966">Cell projection</keyword>
<evidence type="ECO:0000256" key="1">
    <source>
        <dbReference type="ARBA" id="ARBA00002254"/>
    </source>
</evidence>
<evidence type="ECO:0000256" key="9">
    <source>
        <dbReference type="ARBA" id="ARBA00023136"/>
    </source>
</evidence>
<evidence type="ECO:0000256" key="4">
    <source>
        <dbReference type="ARBA" id="ARBA00022475"/>
    </source>
</evidence>
<comment type="subcellular location">
    <subcellularLocation>
        <location evidence="2">Cell membrane</location>
        <topology evidence="2">Single-pass membrane protein</topology>
    </subcellularLocation>
</comment>
<evidence type="ECO:0000256" key="10">
    <source>
        <dbReference type="RuleBase" id="RU364125"/>
    </source>
</evidence>
<evidence type="ECO:0000313" key="11">
    <source>
        <dbReference type="EMBL" id="MFD1798894.1"/>
    </source>
</evidence>
<evidence type="ECO:0000256" key="2">
    <source>
        <dbReference type="ARBA" id="ARBA00004162"/>
    </source>
</evidence>
<evidence type="ECO:0000256" key="3">
    <source>
        <dbReference type="ARBA" id="ARBA00008281"/>
    </source>
</evidence>
<accession>A0ABW4NL36</accession>
<dbReference type="Pfam" id="PF03748">
    <property type="entry name" value="FliL"/>
    <property type="match status" value="1"/>
</dbReference>
<evidence type="ECO:0000256" key="8">
    <source>
        <dbReference type="ARBA" id="ARBA00022989"/>
    </source>
</evidence>
<dbReference type="PANTHER" id="PTHR35091:SF2">
    <property type="entry name" value="FLAGELLAR PROTEIN FLIL"/>
    <property type="match status" value="1"/>
</dbReference>
<dbReference type="InterPro" id="IPR005503">
    <property type="entry name" value="FliL"/>
</dbReference>
<evidence type="ECO:0000256" key="5">
    <source>
        <dbReference type="ARBA" id="ARBA00022500"/>
    </source>
</evidence>
<comment type="caution">
    <text evidence="11">The sequence shown here is derived from an EMBL/GenBank/DDBJ whole genome shotgun (WGS) entry which is preliminary data.</text>
</comment>
<keyword evidence="8 10" id="KW-1133">Transmembrane helix</keyword>
<keyword evidence="7 10" id="KW-0283">Flagellar rotation</keyword>